<dbReference type="Pfam" id="PF17766">
    <property type="entry name" value="fn3_6"/>
    <property type="match status" value="1"/>
</dbReference>
<evidence type="ECO:0000256" key="6">
    <source>
        <dbReference type="ARBA" id="ARBA00022670"/>
    </source>
</evidence>
<dbReference type="EMBL" id="JARAOO010000010">
    <property type="protein sequence ID" value="KAJ7952785.1"/>
    <property type="molecule type" value="Genomic_DNA"/>
</dbReference>
<dbReference type="GO" id="GO:0009609">
    <property type="term" value="P:response to symbiotic bacterium"/>
    <property type="evidence" value="ECO:0007669"/>
    <property type="project" value="UniProtKB-ARBA"/>
</dbReference>
<feature type="active site" description="Charge relay system" evidence="11 12">
    <location>
        <position position="211"/>
    </location>
</feature>
<dbReference type="InterPro" id="IPR045051">
    <property type="entry name" value="SBT"/>
</dbReference>
<feature type="domain" description="Subtilisin-like protease fibronectin type-III" evidence="18">
    <location>
        <begin position="656"/>
        <end position="756"/>
    </location>
</feature>
<evidence type="ECO:0000256" key="1">
    <source>
        <dbReference type="ARBA" id="ARBA00002076"/>
    </source>
</evidence>
<evidence type="ECO:0000259" key="17">
    <source>
        <dbReference type="Pfam" id="PF05922"/>
    </source>
</evidence>
<keyword evidence="9 12" id="KW-0720">Serine protease</keyword>
<evidence type="ECO:0000256" key="3">
    <source>
        <dbReference type="ARBA" id="ARBA00011073"/>
    </source>
</evidence>
<evidence type="ECO:0000256" key="10">
    <source>
        <dbReference type="ARBA" id="ARBA00023180"/>
    </source>
</evidence>
<dbReference type="InterPro" id="IPR000209">
    <property type="entry name" value="Peptidase_S8/S53_dom"/>
</dbReference>
<dbReference type="Proteomes" id="UP001163823">
    <property type="component" value="Chromosome 10"/>
</dbReference>
<dbReference type="Gene3D" id="3.50.30.30">
    <property type="match status" value="1"/>
</dbReference>
<reference evidence="19" key="1">
    <citation type="journal article" date="2023" name="Science">
        <title>Elucidation of the pathway for biosynthesis of saponin adjuvants from the soapbark tree.</title>
        <authorList>
            <person name="Reed J."/>
            <person name="Orme A."/>
            <person name="El-Demerdash A."/>
            <person name="Owen C."/>
            <person name="Martin L.B.B."/>
            <person name="Misra R.C."/>
            <person name="Kikuchi S."/>
            <person name="Rejzek M."/>
            <person name="Martin A.C."/>
            <person name="Harkess A."/>
            <person name="Leebens-Mack J."/>
            <person name="Louveau T."/>
            <person name="Stephenson M.J."/>
            <person name="Osbourn A."/>
        </authorList>
    </citation>
    <scope>NUCLEOTIDE SEQUENCE</scope>
    <source>
        <strain evidence="19">S10</strain>
    </source>
</reference>
<keyword evidence="7 14" id="KW-0732">Signal</keyword>
<comment type="subcellular location">
    <subcellularLocation>
        <location evidence="2">Secreted</location>
        <location evidence="2">Extracellular space</location>
        <location evidence="2">Apoplast</location>
    </subcellularLocation>
</comment>
<evidence type="ECO:0000256" key="13">
    <source>
        <dbReference type="SAM" id="MobiDB-lite"/>
    </source>
</evidence>
<feature type="chain" id="PRO_5042080335" evidence="14">
    <location>
        <begin position="25"/>
        <end position="760"/>
    </location>
</feature>
<feature type="active site" description="Charge relay system" evidence="11 12">
    <location>
        <position position="541"/>
    </location>
</feature>
<dbReference type="Pfam" id="PF00082">
    <property type="entry name" value="Peptidase_S8"/>
    <property type="match status" value="1"/>
</dbReference>
<dbReference type="Gene3D" id="3.40.50.200">
    <property type="entry name" value="Peptidase S8/S53 domain"/>
    <property type="match status" value="1"/>
</dbReference>
<name>A0AAD7PFC4_QUISA</name>
<organism evidence="19 20">
    <name type="scientific">Quillaja saponaria</name>
    <name type="common">Soap bark tree</name>
    <dbReference type="NCBI Taxonomy" id="32244"/>
    <lineage>
        <taxon>Eukaryota</taxon>
        <taxon>Viridiplantae</taxon>
        <taxon>Streptophyta</taxon>
        <taxon>Embryophyta</taxon>
        <taxon>Tracheophyta</taxon>
        <taxon>Spermatophyta</taxon>
        <taxon>Magnoliopsida</taxon>
        <taxon>eudicotyledons</taxon>
        <taxon>Gunneridae</taxon>
        <taxon>Pentapetalae</taxon>
        <taxon>rosids</taxon>
        <taxon>fabids</taxon>
        <taxon>Fabales</taxon>
        <taxon>Quillajaceae</taxon>
        <taxon>Quillaja</taxon>
    </lineage>
</organism>
<feature type="domain" description="Peptidase S8/S53" evidence="15">
    <location>
        <begin position="131"/>
        <end position="581"/>
    </location>
</feature>
<evidence type="ECO:0000256" key="4">
    <source>
        <dbReference type="ARBA" id="ARBA00022523"/>
    </source>
</evidence>
<dbReference type="CDD" id="cd04852">
    <property type="entry name" value="Peptidases_S8_3"/>
    <property type="match status" value="1"/>
</dbReference>
<feature type="signal peptide" evidence="14">
    <location>
        <begin position="1"/>
        <end position="24"/>
    </location>
</feature>
<comment type="function">
    <text evidence="1">Required for arbuscular mycorrhiza (AM) development during AM symbiosis with AM fungi (e.g. Glomeromycota intraradices).</text>
</comment>
<evidence type="ECO:0000256" key="12">
    <source>
        <dbReference type="PROSITE-ProRule" id="PRU01240"/>
    </source>
</evidence>
<keyword evidence="8 12" id="KW-0378">Hydrolase</keyword>
<feature type="domain" description="PA" evidence="16">
    <location>
        <begin position="381"/>
        <end position="456"/>
    </location>
</feature>
<protein>
    <submittedName>
        <fullName evidence="19">Subtilisin-like protease</fullName>
    </submittedName>
</protein>
<accession>A0AAD7PFC4</accession>
<dbReference type="Pfam" id="PF02225">
    <property type="entry name" value="PA"/>
    <property type="match status" value="1"/>
</dbReference>
<dbReference type="FunFam" id="3.30.70.80:FF:000003">
    <property type="entry name" value="Subtilisin-like protease SBT1.9"/>
    <property type="match status" value="1"/>
</dbReference>
<keyword evidence="6 12" id="KW-0645">Protease</keyword>
<evidence type="ECO:0000256" key="8">
    <source>
        <dbReference type="ARBA" id="ARBA00022801"/>
    </source>
</evidence>
<dbReference type="FunFam" id="3.40.50.200:FF:000006">
    <property type="entry name" value="Subtilisin-like protease SBT1.5"/>
    <property type="match status" value="1"/>
</dbReference>
<dbReference type="PROSITE" id="PS00138">
    <property type="entry name" value="SUBTILASE_SER"/>
    <property type="match status" value="1"/>
</dbReference>
<dbReference type="GO" id="GO:0048731">
    <property type="term" value="P:system development"/>
    <property type="evidence" value="ECO:0007669"/>
    <property type="project" value="UniProtKB-ARBA"/>
</dbReference>
<feature type="compositionally biased region" description="Basic and acidic residues" evidence="13">
    <location>
        <begin position="197"/>
        <end position="212"/>
    </location>
</feature>
<dbReference type="SUPFAM" id="SSF52743">
    <property type="entry name" value="Subtilisin-like"/>
    <property type="match status" value="1"/>
</dbReference>
<dbReference type="Gene3D" id="3.30.70.80">
    <property type="entry name" value="Peptidase S8 propeptide/proteinase inhibitor I9"/>
    <property type="match status" value="1"/>
</dbReference>
<proteinExistence type="inferred from homology"/>
<keyword evidence="20" id="KW-1185">Reference proteome</keyword>
<evidence type="ECO:0000256" key="5">
    <source>
        <dbReference type="ARBA" id="ARBA00022525"/>
    </source>
</evidence>
<evidence type="ECO:0000313" key="20">
    <source>
        <dbReference type="Proteomes" id="UP001163823"/>
    </source>
</evidence>
<feature type="region of interest" description="Disordered" evidence="13">
    <location>
        <begin position="196"/>
        <end position="218"/>
    </location>
</feature>
<evidence type="ECO:0000256" key="7">
    <source>
        <dbReference type="ARBA" id="ARBA00022729"/>
    </source>
</evidence>
<dbReference type="FunFam" id="3.50.30.30:FF:000005">
    <property type="entry name" value="subtilisin-like protease SBT1.5"/>
    <property type="match status" value="1"/>
</dbReference>
<evidence type="ECO:0000256" key="11">
    <source>
        <dbReference type="PIRSR" id="PIRSR615500-1"/>
    </source>
</evidence>
<sequence>MEIISKSLFVIVLLLGLCYVSVAAVEVEKRTYIVHMAKSEMPASYEDHLGWYVSSLRSVSDSAEMLYTYNNAIHGFSTRLTSEEAQLLKSQPGILSVLPELRYELHTTRTPEFLGLDKSAVMFPESNAAAEVIVGVLDTGVWPESKSFDDTGLGPVPASWKGQCETGTNFTTSNCNRKLIGARYFAKGYEATLGPVDETKESKSPRDDDGHGTHTSSTAAGSVVAGASLLGYAPGTARGMATHARVAVYKVCWVGGCFSSDILAAMDKAIEDNINVMSISLGGGMSDYYTDSVAIGSFAAMEKGILISCSAGNGGPDSDSLSNVAPWITTVGAGTLDRDFPAYASLGNGQNYSGISLSRPNSLSASPLPFVYAGNASNTTNGDLCMTGSLTPDKVAGKIVLCDRGLNARVQKGAVVKAAGGLGMVLANTATNGEELVADAHLLPATAVGQKAGDAIKKYLFSDPSPMATIIFQGTRVGIQPAPVVAAFSSRGPNSITPEILKPDIIAPGVNILAGWSGAIGPTGLSTDKRRVPFNIISGTSMSCPHVSGLAALLKAAHPEWSPAAIRSALMTTAYTAYKNGKPLLDSATAKPSSPFDHGAGHVNPVPALNPGLVYDLTVEDYLNFLCALNYTASQIASVARKTFQCDASKKYSVTDLNYPSFAVVFKTGSTEVKHTRILTNVGSSGTYKLSILSQTGSVKITVEPESLTFNEVNEKKPYTVTFSSSSSGSTAVPNPNGFARLEWSDGKHVVGSPITFSWK</sequence>
<comment type="caution">
    <text evidence="19">The sequence shown here is derived from an EMBL/GenBank/DDBJ whole genome shotgun (WGS) entry which is preliminary data.</text>
</comment>
<evidence type="ECO:0000259" key="15">
    <source>
        <dbReference type="Pfam" id="PF00082"/>
    </source>
</evidence>
<dbReference type="GO" id="GO:0004252">
    <property type="term" value="F:serine-type endopeptidase activity"/>
    <property type="evidence" value="ECO:0007669"/>
    <property type="project" value="UniProtKB-UniRule"/>
</dbReference>
<keyword evidence="5" id="KW-0964">Secreted</keyword>
<feature type="active site" description="Charge relay system" evidence="11 12">
    <location>
        <position position="138"/>
    </location>
</feature>
<comment type="similarity">
    <text evidence="3 12">Belongs to the peptidase S8 family.</text>
</comment>
<dbReference type="Pfam" id="PF05922">
    <property type="entry name" value="Inhibitor_I9"/>
    <property type="match status" value="1"/>
</dbReference>
<dbReference type="InterPro" id="IPR034197">
    <property type="entry name" value="Peptidases_S8_3"/>
</dbReference>
<dbReference type="InterPro" id="IPR036852">
    <property type="entry name" value="Peptidase_S8/S53_dom_sf"/>
</dbReference>
<dbReference type="Gene3D" id="2.60.40.2310">
    <property type="match status" value="1"/>
</dbReference>
<gene>
    <name evidence="19" type="ORF">O6P43_024574</name>
</gene>
<evidence type="ECO:0000256" key="14">
    <source>
        <dbReference type="SAM" id="SignalP"/>
    </source>
</evidence>
<evidence type="ECO:0000256" key="2">
    <source>
        <dbReference type="ARBA" id="ARBA00004271"/>
    </source>
</evidence>
<dbReference type="InterPro" id="IPR041469">
    <property type="entry name" value="Subtilisin-like_FN3"/>
</dbReference>
<dbReference type="PANTHER" id="PTHR10795">
    <property type="entry name" value="PROPROTEIN CONVERTASE SUBTILISIN/KEXIN"/>
    <property type="match status" value="1"/>
</dbReference>
<dbReference type="PROSITE" id="PS51892">
    <property type="entry name" value="SUBTILASE"/>
    <property type="match status" value="1"/>
</dbReference>
<dbReference type="InterPro" id="IPR037045">
    <property type="entry name" value="S8pro/Inhibitor_I9_sf"/>
</dbReference>
<dbReference type="KEGG" id="qsa:O6P43_024574"/>
<evidence type="ECO:0000259" key="16">
    <source>
        <dbReference type="Pfam" id="PF02225"/>
    </source>
</evidence>
<dbReference type="InterPro" id="IPR015500">
    <property type="entry name" value="Peptidase_S8_subtilisin-rel"/>
</dbReference>
<dbReference type="GO" id="GO:0009610">
    <property type="term" value="P:response to symbiotic fungus"/>
    <property type="evidence" value="ECO:0007669"/>
    <property type="project" value="UniProtKB-ARBA"/>
</dbReference>
<dbReference type="GO" id="GO:0048046">
    <property type="term" value="C:apoplast"/>
    <property type="evidence" value="ECO:0007669"/>
    <property type="project" value="UniProtKB-SubCell"/>
</dbReference>
<keyword evidence="4" id="KW-0052">Apoplast</keyword>
<evidence type="ECO:0000259" key="18">
    <source>
        <dbReference type="Pfam" id="PF17766"/>
    </source>
</evidence>
<keyword evidence="10" id="KW-0325">Glycoprotein</keyword>
<dbReference type="InterPro" id="IPR003137">
    <property type="entry name" value="PA_domain"/>
</dbReference>
<dbReference type="InterPro" id="IPR010259">
    <property type="entry name" value="S8pro/Inhibitor_I9"/>
</dbReference>
<evidence type="ECO:0000313" key="19">
    <source>
        <dbReference type="EMBL" id="KAJ7952785.1"/>
    </source>
</evidence>
<dbReference type="GO" id="GO:0006508">
    <property type="term" value="P:proteolysis"/>
    <property type="evidence" value="ECO:0007669"/>
    <property type="project" value="UniProtKB-KW"/>
</dbReference>
<dbReference type="AlphaFoldDB" id="A0AAD7PFC4"/>
<dbReference type="PRINTS" id="PR00723">
    <property type="entry name" value="SUBTILISIN"/>
</dbReference>
<dbReference type="InterPro" id="IPR023828">
    <property type="entry name" value="Peptidase_S8_Ser-AS"/>
</dbReference>
<feature type="domain" description="Inhibitor I9" evidence="17">
    <location>
        <begin position="31"/>
        <end position="106"/>
    </location>
</feature>
<dbReference type="CDD" id="cd02120">
    <property type="entry name" value="PA_subtilisin_like"/>
    <property type="match status" value="1"/>
</dbReference>
<evidence type="ECO:0000256" key="9">
    <source>
        <dbReference type="ARBA" id="ARBA00022825"/>
    </source>
</evidence>